<protein>
    <submittedName>
        <fullName evidence="1">Type IV pilus assembly protein PilE</fullName>
    </submittedName>
</protein>
<accession>A0A4R3Z002</accession>
<dbReference type="Pfam" id="PF16732">
    <property type="entry name" value="ComP_DUS"/>
    <property type="match status" value="1"/>
</dbReference>
<dbReference type="GO" id="GO:0043683">
    <property type="term" value="P:type IV pilus assembly"/>
    <property type="evidence" value="ECO:0007669"/>
    <property type="project" value="InterPro"/>
</dbReference>
<dbReference type="Proteomes" id="UP000295645">
    <property type="component" value="Unassembled WGS sequence"/>
</dbReference>
<dbReference type="SUPFAM" id="SSF54523">
    <property type="entry name" value="Pili subunits"/>
    <property type="match status" value="1"/>
</dbReference>
<sequence>MRDAGFSAIELLLILAAVALLAMFATSSYRQYTFRVRRLEGRHLLLEASHAQERFHARSRRYAYGPDDELNTRRISANAHYALEMDMAADHDAGRGFLLRAIPQGTQAKDVCGELTVDHRGVMLPSRDDGPKHTNGDCW</sequence>
<name>A0A4R3Z002_9GAMM</name>
<dbReference type="AlphaFoldDB" id="A0A4R3Z002"/>
<organism evidence="1 2">
    <name type="scientific">Luteibacter rhizovicinus</name>
    <dbReference type="NCBI Taxonomy" id="242606"/>
    <lineage>
        <taxon>Bacteria</taxon>
        <taxon>Pseudomonadati</taxon>
        <taxon>Pseudomonadota</taxon>
        <taxon>Gammaproteobacteria</taxon>
        <taxon>Lysobacterales</taxon>
        <taxon>Rhodanobacteraceae</taxon>
        <taxon>Luteibacter</taxon>
    </lineage>
</organism>
<dbReference type="InterPro" id="IPR031982">
    <property type="entry name" value="PilE-like"/>
</dbReference>
<reference evidence="1 2" key="1">
    <citation type="submission" date="2019-03" db="EMBL/GenBank/DDBJ databases">
        <title>Above-ground endophytic microbial communities from plants in different locations in the United States.</title>
        <authorList>
            <person name="Frank C."/>
        </authorList>
    </citation>
    <scope>NUCLEOTIDE SEQUENCE [LARGE SCALE GENOMIC DNA]</scope>
    <source>
        <strain evidence="1 2">LP_13_YM</strain>
    </source>
</reference>
<evidence type="ECO:0000313" key="2">
    <source>
        <dbReference type="Proteomes" id="UP000295645"/>
    </source>
</evidence>
<proteinExistence type="predicted"/>
<gene>
    <name evidence="1" type="ORF">EC912_101533</name>
</gene>
<dbReference type="InterPro" id="IPR045584">
    <property type="entry name" value="Pilin-like"/>
</dbReference>
<dbReference type="EMBL" id="SMCS01000001">
    <property type="protein sequence ID" value="TCV97518.1"/>
    <property type="molecule type" value="Genomic_DNA"/>
</dbReference>
<keyword evidence="2" id="KW-1185">Reference proteome</keyword>
<comment type="caution">
    <text evidence="1">The sequence shown here is derived from an EMBL/GenBank/DDBJ whole genome shotgun (WGS) entry which is preliminary data.</text>
</comment>
<evidence type="ECO:0000313" key="1">
    <source>
        <dbReference type="EMBL" id="TCV97518.1"/>
    </source>
</evidence>
<dbReference type="Gene3D" id="3.30.700.10">
    <property type="entry name" value="Glycoprotein, Type 4 Pilin"/>
    <property type="match status" value="1"/>
</dbReference>